<proteinExistence type="predicted"/>
<feature type="region of interest" description="Disordered" evidence="3">
    <location>
        <begin position="233"/>
        <end position="258"/>
    </location>
</feature>
<dbReference type="InterPro" id="IPR034168">
    <property type="entry name" value="PPIE_RRM"/>
</dbReference>
<evidence type="ECO:0000256" key="2">
    <source>
        <dbReference type="PROSITE-ProRule" id="PRU00176"/>
    </source>
</evidence>
<dbReference type="EMBL" id="ASPP01003822">
    <property type="protein sequence ID" value="ETO32922.1"/>
    <property type="molecule type" value="Genomic_DNA"/>
</dbReference>
<dbReference type="Proteomes" id="UP000023152">
    <property type="component" value="Unassembled WGS sequence"/>
</dbReference>
<dbReference type="PANTHER" id="PTHR48037">
    <property type="entry name" value="ATPASE E1"/>
    <property type="match status" value="1"/>
</dbReference>
<dbReference type="InterPro" id="IPR012677">
    <property type="entry name" value="Nucleotide-bd_a/b_plait_sf"/>
</dbReference>
<dbReference type="PROSITE" id="PS50102">
    <property type="entry name" value="RRM"/>
    <property type="match status" value="1"/>
</dbReference>
<dbReference type="SUPFAM" id="SSF54928">
    <property type="entry name" value="RNA-binding domain, RBD"/>
    <property type="match status" value="1"/>
</dbReference>
<comment type="caution">
    <text evidence="5">The sequence shown here is derived from an EMBL/GenBank/DDBJ whole genome shotgun (WGS) entry which is preliminary data.</text>
</comment>
<dbReference type="SMART" id="SM00360">
    <property type="entry name" value="RRM"/>
    <property type="match status" value="1"/>
</dbReference>
<sequence>MIGKFFYCKLPVIRLVNIFSNAVVLCKSSFVTTRKVNQYHLYQGVWSNNEVLQTSCFGNYYTIIHLNTFIEEDKLELKHRSSAKKTVQIFSPSMTSASLAKQSKTTIYVGGLSEEVTSEILHAAFLPFGEVVHVHLPIDASVDAHRGFGFVEFEDEDDCAQAIDNMDGSELFGRVLKVNYSRNIDTTAATNGGFSNYNKPIWHISSDEYMKSLQEENLKKKMMDETEAKKIYQKAKEITQRPAGPSLPSKTKQDKSKT</sequence>
<protein>
    <submittedName>
        <fullName evidence="5">Nuclear cap-binding protein</fullName>
    </submittedName>
</protein>
<name>X6P5P5_RETFI</name>
<reference evidence="5 6" key="1">
    <citation type="journal article" date="2013" name="Curr. Biol.">
        <title>The Genome of the Foraminiferan Reticulomyxa filosa.</title>
        <authorList>
            <person name="Glockner G."/>
            <person name="Hulsmann N."/>
            <person name="Schleicher M."/>
            <person name="Noegel A.A."/>
            <person name="Eichinger L."/>
            <person name="Gallinger C."/>
            <person name="Pawlowski J."/>
            <person name="Sierra R."/>
            <person name="Euteneuer U."/>
            <person name="Pillet L."/>
            <person name="Moustafa A."/>
            <person name="Platzer M."/>
            <person name="Groth M."/>
            <person name="Szafranski K."/>
            <person name="Schliwa M."/>
        </authorList>
    </citation>
    <scope>NUCLEOTIDE SEQUENCE [LARGE SCALE GENOMIC DNA]</scope>
</reference>
<evidence type="ECO:0000313" key="5">
    <source>
        <dbReference type="EMBL" id="ETO32922.1"/>
    </source>
</evidence>
<dbReference type="InterPro" id="IPR000504">
    <property type="entry name" value="RRM_dom"/>
</dbReference>
<accession>X6P5P5</accession>
<keyword evidence="6" id="KW-1185">Reference proteome</keyword>
<evidence type="ECO:0000259" key="4">
    <source>
        <dbReference type="PROSITE" id="PS50102"/>
    </source>
</evidence>
<keyword evidence="1 2" id="KW-0694">RNA-binding</keyword>
<dbReference type="Gene3D" id="3.30.70.330">
    <property type="match status" value="1"/>
</dbReference>
<evidence type="ECO:0000256" key="1">
    <source>
        <dbReference type="ARBA" id="ARBA00022884"/>
    </source>
</evidence>
<evidence type="ECO:0000313" key="6">
    <source>
        <dbReference type="Proteomes" id="UP000023152"/>
    </source>
</evidence>
<dbReference type="Pfam" id="PF00076">
    <property type="entry name" value="RRM_1"/>
    <property type="match status" value="1"/>
</dbReference>
<dbReference type="CDD" id="cd12347">
    <property type="entry name" value="RRM_PPIE"/>
    <property type="match status" value="1"/>
</dbReference>
<dbReference type="InterPro" id="IPR035979">
    <property type="entry name" value="RBD_domain_sf"/>
</dbReference>
<dbReference type="PANTHER" id="PTHR48037:SF1">
    <property type="entry name" value="RRM DOMAIN-CONTAINING PROTEIN"/>
    <property type="match status" value="1"/>
</dbReference>
<feature type="domain" description="RRM" evidence="4">
    <location>
        <begin position="105"/>
        <end position="183"/>
    </location>
</feature>
<dbReference type="AlphaFoldDB" id="X6P5P5"/>
<gene>
    <name evidence="5" type="ORF">RFI_04194</name>
</gene>
<dbReference type="GO" id="GO:0003723">
    <property type="term" value="F:RNA binding"/>
    <property type="evidence" value="ECO:0007669"/>
    <property type="project" value="UniProtKB-UniRule"/>
</dbReference>
<dbReference type="OrthoDB" id="193499at2759"/>
<evidence type="ECO:0000256" key="3">
    <source>
        <dbReference type="SAM" id="MobiDB-lite"/>
    </source>
</evidence>
<organism evidence="5 6">
    <name type="scientific">Reticulomyxa filosa</name>
    <dbReference type="NCBI Taxonomy" id="46433"/>
    <lineage>
        <taxon>Eukaryota</taxon>
        <taxon>Sar</taxon>
        <taxon>Rhizaria</taxon>
        <taxon>Retaria</taxon>
        <taxon>Foraminifera</taxon>
        <taxon>Monothalamids</taxon>
        <taxon>Reticulomyxidae</taxon>
        <taxon>Reticulomyxa</taxon>
    </lineage>
</organism>